<dbReference type="InterPro" id="IPR053181">
    <property type="entry name" value="EcdB-like_regulator"/>
</dbReference>
<evidence type="ECO:0000259" key="4">
    <source>
        <dbReference type="PROSITE" id="PS50048"/>
    </source>
</evidence>
<comment type="caution">
    <text evidence="5">The sequence shown here is derived from an EMBL/GenBank/DDBJ whole genome shotgun (WGS) entry which is preliminary data.</text>
</comment>
<feature type="region of interest" description="Disordered" evidence="3">
    <location>
        <begin position="1"/>
        <end position="44"/>
    </location>
</feature>
<feature type="compositionally biased region" description="Polar residues" evidence="3">
    <location>
        <begin position="1"/>
        <end position="15"/>
    </location>
</feature>
<dbReference type="Pfam" id="PF04082">
    <property type="entry name" value="Fungal_trans"/>
    <property type="match status" value="1"/>
</dbReference>
<feature type="compositionally biased region" description="Gly residues" evidence="3">
    <location>
        <begin position="138"/>
        <end position="148"/>
    </location>
</feature>
<gene>
    <name evidence="5" type="ORF">MKZ38_010101</name>
</gene>
<keyword evidence="6" id="KW-1185">Reference proteome</keyword>
<proteinExistence type="predicted"/>
<dbReference type="Pfam" id="PF00172">
    <property type="entry name" value="Zn_clus"/>
    <property type="match status" value="1"/>
</dbReference>
<evidence type="ECO:0000256" key="1">
    <source>
        <dbReference type="ARBA" id="ARBA00022723"/>
    </source>
</evidence>
<evidence type="ECO:0000313" key="5">
    <source>
        <dbReference type="EMBL" id="KAJ2892232.1"/>
    </source>
</evidence>
<dbReference type="InterPro" id="IPR007219">
    <property type="entry name" value="XnlR_reg_dom"/>
</dbReference>
<evidence type="ECO:0000256" key="2">
    <source>
        <dbReference type="ARBA" id="ARBA00023242"/>
    </source>
</evidence>
<accession>A0AAD5RG28</accession>
<dbReference type="EMBL" id="JAKWBI020000857">
    <property type="protein sequence ID" value="KAJ2892232.1"/>
    <property type="molecule type" value="Genomic_DNA"/>
</dbReference>
<dbReference type="PROSITE" id="PS50048">
    <property type="entry name" value="ZN2_CY6_FUNGAL_2"/>
    <property type="match status" value="1"/>
</dbReference>
<dbReference type="SMART" id="SM00066">
    <property type="entry name" value="GAL4"/>
    <property type="match status" value="1"/>
</dbReference>
<dbReference type="GO" id="GO:0003677">
    <property type="term" value="F:DNA binding"/>
    <property type="evidence" value="ECO:0007669"/>
    <property type="project" value="InterPro"/>
</dbReference>
<dbReference type="CDD" id="cd00067">
    <property type="entry name" value="GAL4"/>
    <property type="match status" value="1"/>
</dbReference>
<dbReference type="GO" id="GO:0000981">
    <property type="term" value="F:DNA-binding transcription factor activity, RNA polymerase II-specific"/>
    <property type="evidence" value="ECO:0007669"/>
    <property type="project" value="InterPro"/>
</dbReference>
<dbReference type="Gene3D" id="4.10.240.10">
    <property type="entry name" value="Zn(2)-C6 fungal-type DNA-binding domain"/>
    <property type="match status" value="1"/>
</dbReference>
<keyword evidence="2" id="KW-0539">Nucleus</keyword>
<feature type="domain" description="Zn(2)-C6 fungal-type" evidence="4">
    <location>
        <begin position="54"/>
        <end position="84"/>
    </location>
</feature>
<dbReference type="GO" id="GO:0008270">
    <property type="term" value="F:zinc ion binding"/>
    <property type="evidence" value="ECO:0007669"/>
    <property type="project" value="InterPro"/>
</dbReference>
<dbReference type="PANTHER" id="PTHR47785">
    <property type="entry name" value="ZN(II)2CYS6 TRANSCRIPTION FACTOR (EUROFUNG)-RELATED-RELATED"/>
    <property type="match status" value="1"/>
</dbReference>
<evidence type="ECO:0000313" key="6">
    <source>
        <dbReference type="Proteomes" id="UP001201980"/>
    </source>
</evidence>
<dbReference type="InterPro" id="IPR001138">
    <property type="entry name" value="Zn2Cys6_DnaBD"/>
</dbReference>
<dbReference type="AlphaFoldDB" id="A0AAD5RG28"/>
<evidence type="ECO:0000256" key="3">
    <source>
        <dbReference type="SAM" id="MobiDB-lite"/>
    </source>
</evidence>
<dbReference type="GO" id="GO:0006351">
    <property type="term" value="P:DNA-templated transcription"/>
    <property type="evidence" value="ECO:0007669"/>
    <property type="project" value="InterPro"/>
</dbReference>
<organism evidence="5 6">
    <name type="scientific">Zalerion maritima</name>
    <dbReference type="NCBI Taxonomy" id="339359"/>
    <lineage>
        <taxon>Eukaryota</taxon>
        <taxon>Fungi</taxon>
        <taxon>Dikarya</taxon>
        <taxon>Ascomycota</taxon>
        <taxon>Pezizomycotina</taxon>
        <taxon>Sordariomycetes</taxon>
        <taxon>Lulworthiomycetidae</taxon>
        <taxon>Lulworthiales</taxon>
        <taxon>Lulworthiaceae</taxon>
        <taxon>Zalerion</taxon>
    </lineage>
</organism>
<reference evidence="5" key="1">
    <citation type="submission" date="2022-07" db="EMBL/GenBank/DDBJ databases">
        <title>Draft genome sequence of Zalerion maritima ATCC 34329, a (micro)plastics degrading marine fungus.</title>
        <authorList>
            <person name="Paco A."/>
            <person name="Goncalves M.F.M."/>
            <person name="Rocha-Santos T.A.P."/>
            <person name="Alves A."/>
        </authorList>
    </citation>
    <scope>NUCLEOTIDE SEQUENCE</scope>
    <source>
        <strain evidence="5">ATCC 34329</strain>
    </source>
</reference>
<dbReference type="PANTHER" id="PTHR47785:SF7">
    <property type="entry name" value="ZN(II)2CYS6 TRANSCRIPTION FACTOR (EUROFUNG)"/>
    <property type="match status" value="1"/>
</dbReference>
<feature type="region of interest" description="Disordered" evidence="3">
    <location>
        <begin position="116"/>
        <end position="178"/>
    </location>
</feature>
<keyword evidence="1" id="KW-0479">Metal-binding</keyword>
<dbReference type="PROSITE" id="PS00463">
    <property type="entry name" value="ZN2_CY6_FUNGAL_1"/>
    <property type="match status" value="1"/>
</dbReference>
<dbReference type="InterPro" id="IPR036864">
    <property type="entry name" value="Zn2-C6_fun-type_DNA-bd_sf"/>
</dbReference>
<dbReference type="SUPFAM" id="SSF57701">
    <property type="entry name" value="Zn2/Cys6 DNA-binding domain"/>
    <property type="match status" value="1"/>
</dbReference>
<protein>
    <recommendedName>
        <fullName evidence="4">Zn(2)-C6 fungal-type domain-containing protein</fullName>
    </recommendedName>
</protein>
<feature type="compositionally biased region" description="Low complexity" evidence="3">
    <location>
        <begin position="203"/>
        <end position="214"/>
    </location>
</feature>
<dbReference type="Proteomes" id="UP001201980">
    <property type="component" value="Unassembled WGS sequence"/>
</dbReference>
<feature type="compositionally biased region" description="Low complexity" evidence="3">
    <location>
        <begin position="161"/>
        <end position="174"/>
    </location>
</feature>
<sequence length="679" mass="73976">MSPEHSTTRLASTQAAGPDSSVPEPALAPPHGRKRSRPSARGATFYPRKRANAACQVCRARKTKCDNKRPSCSFCLDAGVPCIQSAVDLSSFDPASLRILERLDDLEHLLLVSRRGGQCQEPNPGSRSVADGNDAGVGDRGASGGLPGGSPDVPFQPQPKQPLAQQQEQWQRPPSSLHPESISFILKWPEFQPYSLSDPPNPTATSPSSLSTTTAGNPNSNVLPLDPDPHHIDSLLASFFRNVHIKNPILSESSTRSLVFRSLATESFLLSYTPESCLVLLILALGSLATPFGPSDPQVCPGSQSFLTAGRYYSAAQKRMGGSLLTSDGILGPQCFFLAGVYEMCLLQKTSAWRYFTTALALCQTLEERETNPNEQAVHWSVWKSEREVRAEELHLPDFSFASFGPGESSLRSGGQVQSGGRSVVPSPHPLHSFPSFFPTPPPDGPSLSTDQSAWFFYLAEISLRKLHGGLRDSISRLHTGEFTLEKLVSNVPGYEASANEWAAALPPELSLQNPVAEDDVRRFVLRGHLNNVFELIYWPFVVSVLDSQRQQPHTSPLSPSPRVLGLASKGLETHVRRLTINEPGFRHRHHGTLFMIASCTRSALVLTAARIAGLNIPMPESWDNAVWKALALLEFWERESPGLGRQRKVLQRALTEGASRGTRDCENQGHGFANGGGI</sequence>
<feature type="region of interest" description="Disordered" evidence="3">
    <location>
        <begin position="195"/>
        <end position="225"/>
    </location>
</feature>
<name>A0AAD5RG28_9PEZI</name>
<dbReference type="CDD" id="cd12148">
    <property type="entry name" value="fungal_TF_MHR"/>
    <property type="match status" value="1"/>
</dbReference>